<evidence type="ECO:0000313" key="1">
    <source>
        <dbReference type="EMBL" id="KAK9158412.1"/>
    </source>
</evidence>
<dbReference type="AlphaFoldDB" id="A0AAP0KTF9"/>
<evidence type="ECO:0000313" key="2">
    <source>
        <dbReference type="Proteomes" id="UP001419268"/>
    </source>
</evidence>
<keyword evidence="2" id="KW-1185">Reference proteome</keyword>
<gene>
    <name evidence="1" type="ORF">Scep_004986</name>
</gene>
<protein>
    <submittedName>
        <fullName evidence="1">Uncharacterized protein</fullName>
    </submittedName>
</protein>
<name>A0AAP0KTF9_9MAGN</name>
<dbReference type="EMBL" id="JBBNAG010000002">
    <property type="protein sequence ID" value="KAK9158412.1"/>
    <property type="molecule type" value="Genomic_DNA"/>
</dbReference>
<reference evidence="1 2" key="1">
    <citation type="submission" date="2024-01" db="EMBL/GenBank/DDBJ databases">
        <title>Genome assemblies of Stephania.</title>
        <authorList>
            <person name="Yang L."/>
        </authorList>
    </citation>
    <scope>NUCLEOTIDE SEQUENCE [LARGE SCALE GENOMIC DNA]</scope>
    <source>
        <strain evidence="1">JXDWG</strain>
        <tissue evidence="1">Leaf</tissue>
    </source>
</reference>
<organism evidence="1 2">
    <name type="scientific">Stephania cephalantha</name>
    <dbReference type="NCBI Taxonomy" id="152367"/>
    <lineage>
        <taxon>Eukaryota</taxon>
        <taxon>Viridiplantae</taxon>
        <taxon>Streptophyta</taxon>
        <taxon>Embryophyta</taxon>
        <taxon>Tracheophyta</taxon>
        <taxon>Spermatophyta</taxon>
        <taxon>Magnoliopsida</taxon>
        <taxon>Ranunculales</taxon>
        <taxon>Menispermaceae</taxon>
        <taxon>Menispermoideae</taxon>
        <taxon>Cissampelideae</taxon>
        <taxon>Stephania</taxon>
    </lineage>
</organism>
<sequence>MHYSFVCGRMCSAGPTCRKAAHMVLYGVLSESDTWQQHATSSAPICSAEPMKSNKPAKKAIGE</sequence>
<proteinExistence type="predicted"/>
<dbReference type="Proteomes" id="UP001419268">
    <property type="component" value="Unassembled WGS sequence"/>
</dbReference>
<comment type="caution">
    <text evidence="1">The sequence shown here is derived from an EMBL/GenBank/DDBJ whole genome shotgun (WGS) entry which is preliminary data.</text>
</comment>
<accession>A0AAP0KTF9</accession>